<comment type="caution">
    <text evidence="1">The sequence shown here is derived from an EMBL/GenBank/DDBJ whole genome shotgun (WGS) entry which is preliminary data.</text>
</comment>
<evidence type="ECO:0000313" key="2">
    <source>
        <dbReference type="Proteomes" id="UP001412067"/>
    </source>
</evidence>
<dbReference type="EMBL" id="JBBWWR010000004">
    <property type="protein sequence ID" value="KAK8968081.1"/>
    <property type="molecule type" value="Genomic_DNA"/>
</dbReference>
<proteinExistence type="predicted"/>
<accession>A0ABR2MVU0</accession>
<dbReference type="Gene3D" id="2.40.50.140">
    <property type="entry name" value="Nucleic acid-binding proteins"/>
    <property type="match status" value="1"/>
</dbReference>
<organism evidence="1 2">
    <name type="scientific">Platanthera guangdongensis</name>
    <dbReference type="NCBI Taxonomy" id="2320717"/>
    <lineage>
        <taxon>Eukaryota</taxon>
        <taxon>Viridiplantae</taxon>
        <taxon>Streptophyta</taxon>
        <taxon>Embryophyta</taxon>
        <taxon>Tracheophyta</taxon>
        <taxon>Spermatophyta</taxon>
        <taxon>Magnoliopsida</taxon>
        <taxon>Liliopsida</taxon>
        <taxon>Asparagales</taxon>
        <taxon>Orchidaceae</taxon>
        <taxon>Orchidoideae</taxon>
        <taxon>Orchideae</taxon>
        <taxon>Orchidinae</taxon>
        <taxon>Platanthera</taxon>
    </lineage>
</organism>
<protein>
    <submittedName>
        <fullName evidence="1">Replication protein A 32 kDa subunit A</fullName>
    </submittedName>
</protein>
<dbReference type="InterPro" id="IPR012340">
    <property type="entry name" value="NA-bd_OB-fold"/>
</dbReference>
<keyword evidence="2" id="KW-1185">Reference proteome</keyword>
<gene>
    <name evidence="1" type="primary">RPA2A</name>
    <name evidence="1" type="ORF">KSP40_PGU001132</name>
</gene>
<evidence type="ECO:0000313" key="1">
    <source>
        <dbReference type="EMBL" id="KAK8968081.1"/>
    </source>
</evidence>
<dbReference type="Proteomes" id="UP001412067">
    <property type="component" value="Unassembled WGS sequence"/>
</dbReference>
<sequence length="114" mass="12601">MKEVKELGSVCGTCGLRSRHAGLETDMPPTRDQELPMMMWSREGSKDGVAAKNGESAAIEVSDDEGEVHGHEDASFEARMRLVGLVMNRTERATEVSFTLDDGTGRIDITRWIF</sequence>
<dbReference type="SUPFAM" id="SSF50249">
    <property type="entry name" value="Nucleic acid-binding proteins"/>
    <property type="match status" value="1"/>
</dbReference>
<reference evidence="1 2" key="1">
    <citation type="journal article" date="2022" name="Nat. Plants">
        <title>Genomes of leafy and leafless Platanthera orchids illuminate the evolution of mycoheterotrophy.</title>
        <authorList>
            <person name="Li M.H."/>
            <person name="Liu K.W."/>
            <person name="Li Z."/>
            <person name="Lu H.C."/>
            <person name="Ye Q.L."/>
            <person name="Zhang D."/>
            <person name="Wang J.Y."/>
            <person name="Li Y.F."/>
            <person name="Zhong Z.M."/>
            <person name="Liu X."/>
            <person name="Yu X."/>
            <person name="Liu D.K."/>
            <person name="Tu X.D."/>
            <person name="Liu B."/>
            <person name="Hao Y."/>
            <person name="Liao X.Y."/>
            <person name="Jiang Y.T."/>
            <person name="Sun W.H."/>
            <person name="Chen J."/>
            <person name="Chen Y.Q."/>
            <person name="Ai Y."/>
            <person name="Zhai J.W."/>
            <person name="Wu S.S."/>
            <person name="Zhou Z."/>
            <person name="Hsiao Y.Y."/>
            <person name="Wu W.L."/>
            <person name="Chen Y.Y."/>
            <person name="Lin Y.F."/>
            <person name="Hsu J.L."/>
            <person name="Li C.Y."/>
            <person name="Wang Z.W."/>
            <person name="Zhao X."/>
            <person name="Zhong W.Y."/>
            <person name="Ma X.K."/>
            <person name="Ma L."/>
            <person name="Huang J."/>
            <person name="Chen G.Z."/>
            <person name="Huang M.Z."/>
            <person name="Huang L."/>
            <person name="Peng D.H."/>
            <person name="Luo Y.B."/>
            <person name="Zou S.Q."/>
            <person name="Chen S.P."/>
            <person name="Lan S."/>
            <person name="Tsai W.C."/>
            <person name="Van de Peer Y."/>
            <person name="Liu Z.J."/>
        </authorList>
    </citation>
    <scope>NUCLEOTIDE SEQUENCE [LARGE SCALE GENOMIC DNA]</scope>
    <source>
        <strain evidence="1">Lor288</strain>
    </source>
</reference>
<name>A0ABR2MVU0_9ASPA</name>